<dbReference type="eggNOG" id="ENOG503195F">
    <property type="taxonomic scope" value="Bacteria"/>
</dbReference>
<accession>A0A0A0EUU4</accession>
<evidence type="ECO:0000313" key="2">
    <source>
        <dbReference type="Proteomes" id="UP000029989"/>
    </source>
</evidence>
<keyword evidence="2" id="KW-1185">Reference proteome</keyword>
<name>A0A0A0EUU4_9GAMM</name>
<dbReference type="STRING" id="913325.N799_08860"/>
<dbReference type="Proteomes" id="UP000029989">
    <property type="component" value="Unassembled WGS sequence"/>
</dbReference>
<comment type="caution">
    <text evidence="1">The sequence shown here is derived from an EMBL/GenBank/DDBJ whole genome shotgun (WGS) entry which is preliminary data.</text>
</comment>
<dbReference type="RefSeq" id="WP_036212274.1">
    <property type="nucleotide sequence ID" value="NZ_AVPT01000024.1"/>
</dbReference>
<reference evidence="1 2" key="1">
    <citation type="journal article" date="2015" name="Stand. Genomic Sci.">
        <title>Genomic information of the arsenic-resistant bacterium Lysobacter arseniciresistens type strain ZS79(T) and comparison of Lysobacter draft genomes.</title>
        <authorList>
            <person name="Liu L."/>
            <person name="Zhang S."/>
            <person name="Luo M."/>
            <person name="Wang G."/>
        </authorList>
    </citation>
    <scope>NUCLEOTIDE SEQUENCE [LARGE SCALE GENOMIC DNA]</scope>
    <source>
        <strain evidence="1 2">ZS79</strain>
    </source>
</reference>
<dbReference type="AlphaFoldDB" id="A0A0A0EUU4"/>
<evidence type="ECO:0000313" key="1">
    <source>
        <dbReference type="EMBL" id="KGM54716.1"/>
    </source>
</evidence>
<organism evidence="1 2">
    <name type="scientific">Lysobacter arseniciresistens ZS79</name>
    <dbReference type="NCBI Taxonomy" id="913325"/>
    <lineage>
        <taxon>Bacteria</taxon>
        <taxon>Pseudomonadati</taxon>
        <taxon>Pseudomonadota</taxon>
        <taxon>Gammaproteobacteria</taxon>
        <taxon>Lysobacterales</taxon>
        <taxon>Lysobacteraceae</taxon>
        <taxon>Novilysobacter</taxon>
    </lineage>
</organism>
<feature type="non-terminal residue" evidence="1">
    <location>
        <position position="85"/>
    </location>
</feature>
<evidence type="ECO:0008006" key="3">
    <source>
        <dbReference type="Google" id="ProtNLM"/>
    </source>
</evidence>
<sequence length="85" mass="9492">MRLWSLHPRHLDPKGLVALWREGLLARKVLHGGTRGYTRHPQLDRFQAHAQPQAAIDAYLSAVCDEADARGYAFARRPPAFSSGS</sequence>
<dbReference type="Pfam" id="PF03013">
    <property type="entry name" value="Pyr_excise"/>
    <property type="match status" value="1"/>
</dbReference>
<proteinExistence type="predicted"/>
<dbReference type="EMBL" id="AVPT01000024">
    <property type="protein sequence ID" value="KGM54716.1"/>
    <property type="molecule type" value="Genomic_DNA"/>
</dbReference>
<dbReference type="InterPro" id="IPR004260">
    <property type="entry name" value="Pyr-dimer_DNA_glycosylase"/>
</dbReference>
<protein>
    <recommendedName>
        <fullName evidence="3">DNA lyase</fullName>
    </recommendedName>
</protein>
<gene>
    <name evidence="1" type="ORF">N799_08860</name>
</gene>